<dbReference type="EMBL" id="VZDO01000011">
    <property type="protein sequence ID" value="KAB0679010.1"/>
    <property type="molecule type" value="Genomic_DNA"/>
</dbReference>
<dbReference type="NCBIfam" id="TIGR00738">
    <property type="entry name" value="rrf2_super"/>
    <property type="match status" value="1"/>
</dbReference>
<keyword evidence="3" id="KW-1185">Reference proteome</keyword>
<gene>
    <name evidence="2" type="ORF">F6X38_13995</name>
</gene>
<proteinExistence type="predicted"/>
<evidence type="ECO:0000313" key="2">
    <source>
        <dbReference type="EMBL" id="KAB0679010.1"/>
    </source>
</evidence>
<evidence type="ECO:0000313" key="3">
    <source>
        <dbReference type="Proteomes" id="UP000432089"/>
    </source>
</evidence>
<dbReference type="AlphaFoldDB" id="A0A7V7PND4"/>
<dbReference type="PANTHER" id="PTHR33221:SF4">
    <property type="entry name" value="HTH-TYPE TRANSCRIPTIONAL REPRESSOR NSRR"/>
    <property type="match status" value="1"/>
</dbReference>
<keyword evidence="1" id="KW-0238">DNA-binding</keyword>
<dbReference type="InterPro" id="IPR036390">
    <property type="entry name" value="WH_DNA-bd_sf"/>
</dbReference>
<evidence type="ECO:0000256" key="1">
    <source>
        <dbReference type="ARBA" id="ARBA00023125"/>
    </source>
</evidence>
<comment type="caution">
    <text evidence="2">The sequence shown here is derived from an EMBL/GenBank/DDBJ whole genome shotgun (WGS) entry which is preliminary data.</text>
</comment>
<dbReference type="GO" id="GO:0003677">
    <property type="term" value="F:DNA binding"/>
    <property type="evidence" value="ECO:0007669"/>
    <property type="project" value="UniProtKB-KW"/>
</dbReference>
<dbReference type="Proteomes" id="UP000432089">
    <property type="component" value="Unassembled WGS sequence"/>
</dbReference>
<dbReference type="RefSeq" id="WP_150970573.1">
    <property type="nucleotide sequence ID" value="NZ_VZDO01000011.1"/>
</dbReference>
<reference evidence="2 3" key="1">
    <citation type="submission" date="2019-09" db="EMBL/GenBank/DDBJ databases">
        <title>YIM 132180 draft genome.</title>
        <authorList>
            <person name="Zhang K."/>
        </authorList>
    </citation>
    <scope>NUCLEOTIDE SEQUENCE [LARGE SCALE GENOMIC DNA]</scope>
    <source>
        <strain evidence="2 3">YIM 132180</strain>
    </source>
</reference>
<name>A0A7V7PND4_9HYPH</name>
<dbReference type="InterPro" id="IPR030489">
    <property type="entry name" value="TR_Rrf2-type_CS"/>
</dbReference>
<dbReference type="Gene3D" id="1.10.10.10">
    <property type="entry name" value="Winged helix-like DNA-binding domain superfamily/Winged helix DNA-binding domain"/>
    <property type="match status" value="1"/>
</dbReference>
<organism evidence="2 3">
    <name type="scientific">Plantimonas leprariae</name>
    <dbReference type="NCBI Taxonomy" id="2615207"/>
    <lineage>
        <taxon>Bacteria</taxon>
        <taxon>Pseudomonadati</taxon>
        <taxon>Pseudomonadota</taxon>
        <taxon>Alphaproteobacteria</taxon>
        <taxon>Hyphomicrobiales</taxon>
        <taxon>Aurantimonadaceae</taxon>
        <taxon>Plantimonas</taxon>
    </lineage>
</organism>
<sequence length="156" mass="16763">MRLTLYSDYSIRVLVFLTARPERLSSIAEISKAYGISQNHLTKVVHQLGRAGLVTTVRGRSGGIRLGRPAGEITVGEVVRLTEDGFDLVDCSTCVIAKACGIRSVLAEATRAFLAVLDRYTFGDLPTGELDILDVLAAFPDMRSPVAGDGCKPLPN</sequence>
<dbReference type="PROSITE" id="PS01332">
    <property type="entry name" value="HTH_RRF2_1"/>
    <property type="match status" value="1"/>
</dbReference>
<dbReference type="PANTHER" id="PTHR33221">
    <property type="entry name" value="WINGED HELIX-TURN-HELIX TRANSCRIPTIONAL REGULATOR, RRF2 FAMILY"/>
    <property type="match status" value="1"/>
</dbReference>
<dbReference type="InterPro" id="IPR000944">
    <property type="entry name" value="Tscrpt_reg_Rrf2"/>
</dbReference>
<dbReference type="InterPro" id="IPR036388">
    <property type="entry name" value="WH-like_DNA-bd_sf"/>
</dbReference>
<dbReference type="PROSITE" id="PS51197">
    <property type="entry name" value="HTH_RRF2_2"/>
    <property type="match status" value="1"/>
</dbReference>
<dbReference type="GO" id="GO:0005829">
    <property type="term" value="C:cytosol"/>
    <property type="evidence" value="ECO:0007669"/>
    <property type="project" value="TreeGrafter"/>
</dbReference>
<protein>
    <submittedName>
        <fullName evidence="2">Rrf2 family transcriptional regulator</fullName>
    </submittedName>
</protein>
<dbReference type="SUPFAM" id="SSF46785">
    <property type="entry name" value="Winged helix' DNA-binding domain"/>
    <property type="match status" value="1"/>
</dbReference>
<accession>A0A7V7PND4</accession>
<dbReference type="GO" id="GO:0003700">
    <property type="term" value="F:DNA-binding transcription factor activity"/>
    <property type="evidence" value="ECO:0007669"/>
    <property type="project" value="TreeGrafter"/>
</dbReference>
<dbReference type="Pfam" id="PF02082">
    <property type="entry name" value="Rrf2"/>
    <property type="match status" value="1"/>
</dbReference>